<keyword evidence="1" id="KW-0472">Membrane</keyword>
<keyword evidence="3" id="KW-1185">Reference proteome</keyword>
<name>A0ABR8JP16_9BACT</name>
<dbReference type="RefSeq" id="WP_190923016.1">
    <property type="nucleotide sequence ID" value="NZ_JACXAC010000002.1"/>
</dbReference>
<dbReference type="EMBL" id="JACXAC010000002">
    <property type="protein sequence ID" value="MBD2721746.1"/>
    <property type="molecule type" value="Genomic_DNA"/>
</dbReference>
<gene>
    <name evidence="2" type="ORF">IC234_06360</name>
</gene>
<comment type="caution">
    <text evidence="2">The sequence shown here is derived from an EMBL/GenBank/DDBJ whole genome shotgun (WGS) entry which is preliminary data.</text>
</comment>
<evidence type="ECO:0000256" key="1">
    <source>
        <dbReference type="SAM" id="Phobius"/>
    </source>
</evidence>
<organism evidence="2 3">
    <name type="scientific">Hymenobacter armeniacus</name>
    <dbReference type="NCBI Taxonomy" id="2771358"/>
    <lineage>
        <taxon>Bacteria</taxon>
        <taxon>Pseudomonadati</taxon>
        <taxon>Bacteroidota</taxon>
        <taxon>Cytophagia</taxon>
        <taxon>Cytophagales</taxon>
        <taxon>Hymenobacteraceae</taxon>
        <taxon>Hymenobacter</taxon>
    </lineage>
</organism>
<evidence type="ECO:0000313" key="2">
    <source>
        <dbReference type="EMBL" id="MBD2721746.1"/>
    </source>
</evidence>
<reference evidence="2 3" key="1">
    <citation type="submission" date="2020-09" db="EMBL/GenBank/DDBJ databases">
        <authorList>
            <person name="Kim M.K."/>
        </authorList>
    </citation>
    <scope>NUCLEOTIDE SEQUENCE [LARGE SCALE GENOMIC DNA]</scope>
    <source>
        <strain evidence="2 3">BT189</strain>
    </source>
</reference>
<feature type="transmembrane region" description="Helical" evidence="1">
    <location>
        <begin position="12"/>
        <end position="35"/>
    </location>
</feature>
<dbReference type="Proteomes" id="UP000606003">
    <property type="component" value="Unassembled WGS sequence"/>
</dbReference>
<protein>
    <submittedName>
        <fullName evidence="2">Uncharacterized protein</fullName>
    </submittedName>
</protein>
<accession>A0ABR8JP16</accession>
<keyword evidence="1" id="KW-0812">Transmembrane</keyword>
<evidence type="ECO:0000313" key="3">
    <source>
        <dbReference type="Proteomes" id="UP000606003"/>
    </source>
</evidence>
<proteinExistence type="predicted"/>
<keyword evidence="1" id="KW-1133">Transmembrane helix</keyword>
<sequence length="94" mass="10263">MKLIERLLSVLAWLQIFISPALIGIIVGAAIWLIIKGTWGIILAAVTVAAGVIAGIAFAEKARRAKGTIEFMSRLIAHPELREKEITNDSDRIK</sequence>
<feature type="transmembrane region" description="Helical" evidence="1">
    <location>
        <begin position="41"/>
        <end position="59"/>
    </location>
</feature>